<gene>
    <name evidence="3" type="ORF">ACMD2_14654</name>
</gene>
<dbReference type="InterPro" id="IPR019734">
    <property type="entry name" value="TPR_rpt"/>
</dbReference>
<comment type="caution">
    <text evidence="3">The sequence shown here is derived from an EMBL/GenBank/DDBJ whole genome shotgun (WGS) entry which is preliminary data.</text>
</comment>
<dbReference type="PANTHER" id="PTHR44102:SF1">
    <property type="entry name" value="OS10G0471400 PROTEIN"/>
    <property type="match status" value="1"/>
</dbReference>
<dbReference type="EMBL" id="LSRQ01008347">
    <property type="protein sequence ID" value="OAY63390.1"/>
    <property type="molecule type" value="Genomic_DNA"/>
</dbReference>
<dbReference type="STRING" id="4615.A0A199UFP4"/>
<organism evidence="3 4">
    <name type="scientific">Ananas comosus</name>
    <name type="common">Pineapple</name>
    <name type="synonym">Ananas ananas</name>
    <dbReference type="NCBI Taxonomy" id="4615"/>
    <lineage>
        <taxon>Eukaryota</taxon>
        <taxon>Viridiplantae</taxon>
        <taxon>Streptophyta</taxon>
        <taxon>Embryophyta</taxon>
        <taxon>Tracheophyta</taxon>
        <taxon>Spermatophyta</taxon>
        <taxon>Magnoliopsida</taxon>
        <taxon>Liliopsida</taxon>
        <taxon>Poales</taxon>
        <taxon>Bromeliaceae</taxon>
        <taxon>Bromelioideae</taxon>
        <taxon>Ananas</taxon>
    </lineage>
</organism>
<dbReference type="Pfam" id="PF13181">
    <property type="entry name" value="TPR_8"/>
    <property type="match status" value="1"/>
</dbReference>
<evidence type="ECO:0000313" key="4">
    <source>
        <dbReference type="Proteomes" id="UP000092600"/>
    </source>
</evidence>
<proteinExistence type="predicted"/>
<name>A0A199UFP4_ANACO</name>
<dbReference type="SMART" id="SM00028">
    <property type="entry name" value="TPR"/>
    <property type="match status" value="6"/>
</dbReference>
<dbReference type="PANTHER" id="PTHR44102">
    <property type="entry name" value="PROTEIN NPG1"/>
    <property type="match status" value="1"/>
</dbReference>
<evidence type="ECO:0000256" key="2">
    <source>
        <dbReference type="SAM" id="MobiDB-lite"/>
    </source>
</evidence>
<evidence type="ECO:0000313" key="3">
    <source>
        <dbReference type="EMBL" id="OAY63390.1"/>
    </source>
</evidence>
<feature type="repeat" description="TPR" evidence="1">
    <location>
        <begin position="612"/>
        <end position="645"/>
    </location>
</feature>
<dbReference type="PROSITE" id="PS50005">
    <property type="entry name" value="TPR"/>
    <property type="match status" value="1"/>
</dbReference>
<protein>
    <submittedName>
        <fullName evidence="3">Tetratricopeptide repeat protein 7A</fullName>
    </submittedName>
</protein>
<dbReference type="InterPro" id="IPR011990">
    <property type="entry name" value="TPR-like_helical_dom_sf"/>
</dbReference>
<dbReference type="InterPro" id="IPR043376">
    <property type="entry name" value="NPG1-like"/>
</dbReference>
<sequence length="723" mass="80459">MKGERSFVRSLSCSTMKCLCSGEQLRADEMIRSSESAATKDSLDSGYSSVNGEGEQRLDTGNIEEAESSLREGVCLNYEEARALLGRLEYQRGNIEAALQVFDGIDFSAIAPKMKIAIAKKIDRRKFRSAWDAPPMSLHAVSLLIEAIYLKTKALQDLGRFKEAAQECNIILDTMQPTLPEGSPVNFDIDCKLQETVCKAVELLPELWKLAGFPQEAVTSYRRALLGYWNLDAESIARLQKEFAVFLLYSGCEASPPDLRCQMDGSFIPRNNMEEAVLLLMILLRKFALKRVKWDPSVIDHLSFALSVSGQLKPLADQVEELLPGVFERKERYYTLALCYLEEDDNLVALNLLRKLLSAKGDPNCLKALLLASKVCGENFAHAEEGASYARRALANSQGGCDQIVSVANCLLGISLSAQAKSCASETERVSRQAEALEALEKAEKTMRRTDYRILWNLSLEYAEQRKLDAAFRYAKLLLKLEAGSEIKGWVLLARILSAQKRFADAVTIINAALDQTGKWSQGELLRTKAKIQIAQGELKNAVETYTELLAVIQLRIKSFGAGMQFLKGGKGDRRLEVEIWHDLVNVYLRMSQWRDAEVCLSKLKAASPYSASRWHAAGQLYEAKGLHKEALEAYGKALDVEPTHVPSLVSTAIVLQKLGDRPLAVERNFLTEALRLDRTNYVAWLNLGLLCKAEGGRSELEAAECFQAAAFLEDTAPVEPFR</sequence>
<dbReference type="Proteomes" id="UP000092600">
    <property type="component" value="Unassembled WGS sequence"/>
</dbReference>
<reference evidence="3 4" key="1">
    <citation type="journal article" date="2016" name="DNA Res.">
        <title>The draft genome of MD-2 pineapple using hybrid error correction of long reads.</title>
        <authorList>
            <person name="Redwan R.M."/>
            <person name="Saidin A."/>
            <person name="Kumar S.V."/>
        </authorList>
    </citation>
    <scope>NUCLEOTIDE SEQUENCE [LARGE SCALE GENOMIC DNA]</scope>
    <source>
        <strain evidence="4">cv. MD2</strain>
        <tissue evidence="3">Leaf</tissue>
    </source>
</reference>
<keyword evidence="1" id="KW-0802">TPR repeat</keyword>
<feature type="region of interest" description="Disordered" evidence="2">
    <location>
        <begin position="36"/>
        <end position="56"/>
    </location>
</feature>
<dbReference type="Gene3D" id="1.25.40.10">
    <property type="entry name" value="Tetratricopeptide repeat domain"/>
    <property type="match status" value="3"/>
</dbReference>
<accession>A0A199UFP4</accession>
<evidence type="ECO:0000256" key="1">
    <source>
        <dbReference type="PROSITE-ProRule" id="PRU00339"/>
    </source>
</evidence>
<feature type="compositionally biased region" description="Polar residues" evidence="2">
    <location>
        <begin position="36"/>
        <end position="51"/>
    </location>
</feature>
<dbReference type="Pfam" id="PF13432">
    <property type="entry name" value="TPR_16"/>
    <property type="match status" value="1"/>
</dbReference>
<dbReference type="AlphaFoldDB" id="A0A199UFP4"/>
<dbReference type="SUPFAM" id="SSF48452">
    <property type="entry name" value="TPR-like"/>
    <property type="match status" value="2"/>
</dbReference>